<dbReference type="SUPFAM" id="SSF56529">
    <property type="entry name" value="FAH"/>
    <property type="match status" value="1"/>
</dbReference>
<evidence type="ECO:0000313" key="4">
    <source>
        <dbReference type="EMBL" id="AXL20200.1"/>
    </source>
</evidence>
<comment type="similarity">
    <text evidence="1">Belongs to the FAH family.</text>
</comment>
<accession>A0A346AWF7</accession>
<evidence type="ECO:0000259" key="3">
    <source>
        <dbReference type="Pfam" id="PF01557"/>
    </source>
</evidence>
<dbReference type="PANTHER" id="PTHR11820:SF7">
    <property type="entry name" value="ACYLPYRUVASE FAHD1, MITOCHONDRIAL"/>
    <property type="match status" value="1"/>
</dbReference>
<dbReference type="KEGG" id="meg:DKB62_00670"/>
<dbReference type="GO" id="GO:0018773">
    <property type="term" value="F:acetylpyruvate hydrolase activity"/>
    <property type="evidence" value="ECO:0007669"/>
    <property type="project" value="TreeGrafter"/>
</dbReference>
<dbReference type="Proteomes" id="UP000254337">
    <property type="component" value="Chromosome"/>
</dbReference>
<protein>
    <submittedName>
        <fullName evidence="4">FAA hydrolase family protein</fullName>
    </submittedName>
</protein>
<keyword evidence="5" id="KW-1185">Reference proteome</keyword>
<gene>
    <name evidence="4" type="ORF">DKB62_00670</name>
</gene>
<dbReference type="PANTHER" id="PTHR11820">
    <property type="entry name" value="ACYLPYRUVASE"/>
    <property type="match status" value="1"/>
</dbReference>
<dbReference type="GO" id="GO:0046872">
    <property type="term" value="F:metal ion binding"/>
    <property type="evidence" value="ECO:0007669"/>
    <property type="project" value="UniProtKB-KW"/>
</dbReference>
<dbReference type="FunFam" id="3.90.850.10:FF:000002">
    <property type="entry name" value="2-hydroxyhepta-2,4-diene-1,7-dioate isomerase"/>
    <property type="match status" value="1"/>
</dbReference>
<evidence type="ECO:0000313" key="5">
    <source>
        <dbReference type="Proteomes" id="UP000254337"/>
    </source>
</evidence>
<feature type="domain" description="Fumarylacetoacetase-like C-terminal" evidence="3">
    <location>
        <begin position="93"/>
        <end position="299"/>
    </location>
</feature>
<organism evidence="4 5">
    <name type="scientific">Megasphaera stantonii</name>
    <dbReference type="NCBI Taxonomy" id="2144175"/>
    <lineage>
        <taxon>Bacteria</taxon>
        <taxon>Bacillati</taxon>
        <taxon>Bacillota</taxon>
        <taxon>Negativicutes</taxon>
        <taxon>Veillonellales</taxon>
        <taxon>Veillonellaceae</taxon>
        <taxon>Megasphaera</taxon>
    </lineage>
</organism>
<dbReference type="RefSeq" id="WP_095628889.1">
    <property type="nucleotide sequence ID" value="NZ_CALYAU010000016.1"/>
</dbReference>
<dbReference type="InterPro" id="IPR011234">
    <property type="entry name" value="Fumarylacetoacetase-like_C"/>
</dbReference>
<dbReference type="GO" id="GO:0016853">
    <property type="term" value="F:isomerase activity"/>
    <property type="evidence" value="ECO:0007669"/>
    <property type="project" value="UniProtKB-ARBA"/>
</dbReference>
<keyword evidence="2" id="KW-0479">Metal-binding</keyword>
<evidence type="ECO:0000256" key="2">
    <source>
        <dbReference type="ARBA" id="ARBA00022723"/>
    </source>
</evidence>
<name>A0A346AWF7_9FIRM</name>
<reference evidence="4 5" key="1">
    <citation type="submission" date="2018-05" db="EMBL/GenBank/DDBJ databases">
        <title>Complete genome sequence of Megasphaera sp. AJH120T, isolated from the ceca of a chicken.</title>
        <authorList>
            <person name="Maki J."/>
            <person name="Looft T."/>
        </authorList>
    </citation>
    <scope>NUCLEOTIDE SEQUENCE [LARGE SCALE GENOMIC DNA]</scope>
    <source>
        <strain evidence="4 5">AJH120</strain>
    </source>
</reference>
<dbReference type="InterPro" id="IPR036663">
    <property type="entry name" value="Fumarylacetoacetase_C_sf"/>
</dbReference>
<dbReference type="Pfam" id="PF01557">
    <property type="entry name" value="FAA_hydrolase"/>
    <property type="match status" value="1"/>
</dbReference>
<dbReference type="AlphaFoldDB" id="A0A346AWF7"/>
<keyword evidence="4" id="KW-0378">Hydrolase</keyword>
<dbReference type="OrthoDB" id="9805307at2"/>
<evidence type="ECO:0000256" key="1">
    <source>
        <dbReference type="ARBA" id="ARBA00010211"/>
    </source>
</evidence>
<sequence>MMIKKLVTYEDMGLVQWGVLDETETGVYGAIALEEAFFTPLPETLLEFIRQGNEGLLALADALEQNEKTYAVAAQPLDTVRIMAPIPHVERNIFCIGKNYADHIAEFDKTAVPELPKYPMIFTKATTSVIGPDDLIDPHKNVTSALDYEGELAVIIGKEGSDIPVGEAMDYVYGFTILNDVTARDLQANHGQWFHGKSLDTFCPMGPFLLLRDAAPDTFTVVTKVNGEVRQDATTGEFIFTIPQLIQTLSQGTTLLPGDIIATGTPSGVGVGFNPPKFIHSGDVVEISISDIGTLTNKVK</sequence>
<dbReference type="Gene3D" id="3.90.850.10">
    <property type="entry name" value="Fumarylacetoacetase-like, C-terminal domain"/>
    <property type="match status" value="1"/>
</dbReference>
<dbReference type="EMBL" id="CP029462">
    <property type="protein sequence ID" value="AXL20200.1"/>
    <property type="molecule type" value="Genomic_DNA"/>
</dbReference>
<dbReference type="GO" id="GO:0019752">
    <property type="term" value="P:carboxylic acid metabolic process"/>
    <property type="evidence" value="ECO:0007669"/>
    <property type="project" value="UniProtKB-ARBA"/>
</dbReference>
<proteinExistence type="inferred from homology"/>